<dbReference type="GO" id="GO:0043565">
    <property type="term" value="F:sequence-specific DNA binding"/>
    <property type="evidence" value="ECO:0007669"/>
    <property type="project" value="InterPro"/>
</dbReference>
<dbReference type="KEGG" id="rhg:EXZ61_11615"/>
<dbReference type="InterPro" id="IPR035418">
    <property type="entry name" value="AraC-bd_2"/>
</dbReference>
<evidence type="ECO:0000256" key="1">
    <source>
        <dbReference type="ARBA" id="ARBA00023015"/>
    </source>
</evidence>
<dbReference type="PANTHER" id="PTHR46796:SF12">
    <property type="entry name" value="HTH-TYPE DNA-BINDING TRANSCRIPTIONAL ACTIVATOR EUTR"/>
    <property type="match status" value="1"/>
</dbReference>
<gene>
    <name evidence="5" type="ORF">EXZ61_11615</name>
</gene>
<dbReference type="InterPro" id="IPR009057">
    <property type="entry name" value="Homeodomain-like_sf"/>
</dbReference>
<dbReference type="PANTHER" id="PTHR46796">
    <property type="entry name" value="HTH-TYPE TRANSCRIPTIONAL ACTIVATOR RHAS-RELATED"/>
    <property type="match status" value="1"/>
</dbReference>
<keyword evidence="3" id="KW-0804">Transcription</keyword>
<dbReference type="Pfam" id="PF12833">
    <property type="entry name" value="HTH_18"/>
    <property type="match status" value="1"/>
</dbReference>
<reference evidence="6" key="1">
    <citation type="submission" date="2019-02" db="EMBL/GenBank/DDBJ databases">
        <title>Complete genome sequence of Rhodoferax sp. Gr-4.</title>
        <authorList>
            <person name="Jin L."/>
        </authorList>
    </citation>
    <scope>NUCLEOTIDE SEQUENCE [LARGE SCALE GENOMIC DNA]</scope>
    <source>
        <strain evidence="6">Gr-4</strain>
    </source>
</reference>
<protein>
    <submittedName>
        <fullName evidence="5">AraC family transcriptional regulator</fullName>
    </submittedName>
</protein>
<dbReference type="Gene3D" id="1.10.10.60">
    <property type="entry name" value="Homeodomain-like"/>
    <property type="match status" value="1"/>
</dbReference>
<evidence type="ECO:0000259" key="4">
    <source>
        <dbReference type="PROSITE" id="PS01124"/>
    </source>
</evidence>
<organism evidence="5 6">
    <name type="scientific">Rhodoferax aquaticus</name>
    <dbReference type="NCBI Taxonomy" id="2527691"/>
    <lineage>
        <taxon>Bacteria</taxon>
        <taxon>Pseudomonadati</taxon>
        <taxon>Pseudomonadota</taxon>
        <taxon>Betaproteobacteria</taxon>
        <taxon>Burkholderiales</taxon>
        <taxon>Comamonadaceae</taxon>
        <taxon>Rhodoferax</taxon>
    </lineage>
</organism>
<dbReference type="InterPro" id="IPR050204">
    <property type="entry name" value="AraC_XylS_family_regulators"/>
</dbReference>
<accession>A0A515EQ47</accession>
<dbReference type="AlphaFoldDB" id="A0A515EQ47"/>
<dbReference type="PROSITE" id="PS00041">
    <property type="entry name" value="HTH_ARAC_FAMILY_1"/>
    <property type="match status" value="1"/>
</dbReference>
<evidence type="ECO:0000256" key="3">
    <source>
        <dbReference type="ARBA" id="ARBA00023163"/>
    </source>
</evidence>
<sequence length="345" mass="38055">MNEPESTIAAPSESRYLLDNYPLIRSRSAVEAREMVGRIFSPHRLDVRGSHHGFEARHNRIALGEVALNVLSYGSEVCINPGERGDFYLVLLPLRGRARVSCANEEADIDSDTLAVLHPHRATQMVWSSDCAMLMLQVPRLALQSRMPIDSHSGVSAPAPRFAFTQCRSYPAIGAWWRAAYDLATNLHQYGPQWMAQPAACGAMENFLLYGLASMLQPAEAGSDSNALLPAPANTQTRCVRRAVEYLRAHAHEGVCLDDIAKAACVSPRTLEASFQREHQQSPLAYLRALRLDRVHQALQSAARAQQEVSVTELALQNGFSHMGRLAAYYKQRYGCSPSATLRGA</sequence>
<evidence type="ECO:0000256" key="2">
    <source>
        <dbReference type="ARBA" id="ARBA00023125"/>
    </source>
</evidence>
<keyword evidence="2" id="KW-0238">DNA-binding</keyword>
<reference evidence="6" key="2">
    <citation type="journal article" date="2020" name="Int. J. Syst. Evol. Microbiol.">
        <title>Genomic insights into a novel species Rhodoferax aquaticus sp. nov., isolated from freshwater.</title>
        <authorList>
            <person name="Li T."/>
            <person name="Zhuo Y."/>
            <person name="Jin C.Z."/>
            <person name="Wu X."/>
            <person name="Ko S.R."/>
            <person name="Jin F.J."/>
            <person name="Ahn C.Y."/>
            <person name="Oh H.M."/>
            <person name="Lee H.G."/>
            <person name="Jin L."/>
        </authorList>
    </citation>
    <scope>NUCLEOTIDE SEQUENCE [LARGE SCALE GENOMIC DNA]</scope>
    <source>
        <strain evidence="6">Gr-4</strain>
    </source>
</reference>
<evidence type="ECO:0000313" key="5">
    <source>
        <dbReference type="EMBL" id="QDL54766.1"/>
    </source>
</evidence>
<dbReference type="InterPro" id="IPR018062">
    <property type="entry name" value="HTH_AraC-typ_CS"/>
</dbReference>
<keyword evidence="6" id="KW-1185">Reference proteome</keyword>
<evidence type="ECO:0000313" key="6">
    <source>
        <dbReference type="Proteomes" id="UP000317365"/>
    </source>
</evidence>
<feature type="domain" description="HTH araC/xylS-type" evidence="4">
    <location>
        <begin position="241"/>
        <end position="344"/>
    </location>
</feature>
<dbReference type="Pfam" id="PF14525">
    <property type="entry name" value="AraC_binding_2"/>
    <property type="match status" value="1"/>
</dbReference>
<dbReference type="SMART" id="SM00342">
    <property type="entry name" value="HTH_ARAC"/>
    <property type="match status" value="1"/>
</dbReference>
<name>A0A515EQ47_9BURK</name>
<keyword evidence="1" id="KW-0805">Transcription regulation</keyword>
<dbReference type="Proteomes" id="UP000317365">
    <property type="component" value="Chromosome"/>
</dbReference>
<dbReference type="GO" id="GO:0003700">
    <property type="term" value="F:DNA-binding transcription factor activity"/>
    <property type="evidence" value="ECO:0007669"/>
    <property type="project" value="InterPro"/>
</dbReference>
<dbReference type="RefSeq" id="WP_142811925.1">
    <property type="nucleotide sequence ID" value="NZ_CP036282.1"/>
</dbReference>
<dbReference type="InterPro" id="IPR018060">
    <property type="entry name" value="HTH_AraC"/>
</dbReference>
<dbReference type="SUPFAM" id="SSF46689">
    <property type="entry name" value="Homeodomain-like"/>
    <property type="match status" value="1"/>
</dbReference>
<dbReference type="PROSITE" id="PS01124">
    <property type="entry name" value="HTH_ARAC_FAMILY_2"/>
    <property type="match status" value="1"/>
</dbReference>
<dbReference type="EMBL" id="CP036282">
    <property type="protein sequence ID" value="QDL54766.1"/>
    <property type="molecule type" value="Genomic_DNA"/>
</dbReference>
<proteinExistence type="predicted"/>